<comment type="caution">
    <text evidence="1">The sequence shown here is derived from an EMBL/GenBank/DDBJ whole genome shotgun (WGS) entry which is preliminary data.</text>
</comment>
<evidence type="ECO:0000313" key="1">
    <source>
        <dbReference type="EMBL" id="RNA25364.1"/>
    </source>
</evidence>
<accession>A0A3M7RP95</accession>
<protein>
    <submittedName>
        <fullName evidence="1">Uncharacterized protein</fullName>
    </submittedName>
</protein>
<keyword evidence="2" id="KW-1185">Reference proteome</keyword>
<gene>
    <name evidence="1" type="ORF">BpHYR1_016160</name>
</gene>
<dbReference type="Proteomes" id="UP000276133">
    <property type="component" value="Unassembled WGS sequence"/>
</dbReference>
<name>A0A3M7RP95_BRAPC</name>
<proteinExistence type="predicted"/>
<evidence type="ECO:0000313" key="2">
    <source>
        <dbReference type="Proteomes" id="UP000276133"/>
    </source>
</evidence>
<dbReference type="AlphaFoldDB" id="A0A3M7RP95"/>
<reference evidence="1 2" key="1">
    <citation type="journal article" date="2018" name="Sci. Rep.">
        <title>Genomic signatures of local adaptation to the degree of environmental predictability in rotifers.</title>
        <authorList>
            <person name="Franch-Gras L."/>
            <person name="Hahn C."/>
            <person name="Garcia-Roger E.M."/>
            <person name="Carmona M.J."/>
            <person name="Serra M."/>
            <person name="Gomez A."/>
        </authorList>
    </citation>
    <scope>NUCLEOTIDE SEQUENCE [LARGE SCALE GENOMIC DNA]</scope>
    <source>
        <strain evidence="1">HYR1</strain>
    </source>
</reference>
<sequence length="69" mass="7890">MIKFSIEEFDFFGIASFGKAPGHLIDNINELDHEELTKILMDNLQSNIITRNNDEKAINHNLYLAGLIE</sequence>
<organism evidence="1 2">
    <name type="scientific">Brachionus plicatilis</name>
    <name type="common">Marine rotifer</name>
    <name type="synonym">Brachionus muelleri</name>
    <dbReference type="NCBI Taxonomy" id="10195"/>
    <lineage>
        <taxon>Eukaryota</taxon>
        <taxon>Metazoa</taxon>
        <taxon>Spiralia</taxon>
        <taxon>Gnathifera</taxon>
        <taxon>Rotifera</taxon>
        <taxon>Eurotatoria</taxon>
        <taxon>Monogononta</taxon>
        <taxon>Pseudotrocha</taxon>
        <taxon>Ploima</taxon>
        <taxon>Brachionidae</taxon>
        <taxon>Brachionus</taxon>
    </lineage>
</organism>
<dbReference type="EMBL" id="REGN01002937">
    <property type="protein sequence ID" value="RNA25364.1"/>
    <property type="molecule type" value="Genomic_DNA"/>
</dbReference>